<protein>
    <submittedName>
        <fullName evidence="2">Uncharacterized protein</fullName>
    </submittedName>
</protein>
<organism evidence="2 3">
    <name type="scientific">Plakobranchus ocellatus</name>
    <dbReference type="NCBI Taxonomy" id="259542"/>
    <lineage>
        <taxon>Eukaryota</taxon>
        <taxon>Metazoa</taxon>
        <taxon>Spiralia</taxon>
        <taxon>Lophotrochozoa</taxon>
        <taxon>Mollusca</taxon>
        <taxon>Gastropoda</taxon>
        <taxon>Heterobranchia</taxon>
        <taxon>Euthyneura</taxon>
        <taxon>Panpulmonata</taxon>
        <taxon>Sacoglossa</taxon>
        <taxon>Placobranchoidea</taxon>
        <taxon>Plakobranchidae</taxon>
        <taxon>Plakobranchus</taxon>
    </lineage>
</organism>
<evidence type="ECO:0000313" key="2">
    <source>
        <dbReference type="EMBL" id="GFN81403.1"/>
    </source>
</evidence>
<reference evidence="2 3" key="1">
    <citation type="journal article" date="2021" name="Elife">
        <title>Chloroplast acquisition without the gene transfer in kleptoplastic sea slugs, Plakobranchus ocellatus.</title>
        <authorList>
            <person name="Maeda T."/>
            <person name="Takahashi S."/>
            <person name="Yoshida T."/>
            <person name="Shimamura S."/>
            <person name="Takaki Y."/>
            <person name="Nagai Y."/>
            <person name="Toyoda A."/>
            <person name="Suzuki Y."/>
            <person name="Arimoto A."/>
            <person name="Ishii H."/>
            <person name="Satoh N."/>
            <person name="Nishiyama T."/>
            <person name="Hasebe M."/>
            <person name="Maruyama T."/>
            <person name="Minagawa J."/>
            <person name="Obokata J."/>
            <person name="Shigenobu S."/>
        </authorList>
    </citation>
    <scope>NUCLEOTIDE SEQUENCE [LARGE SCALE GENOMIC DNA]</scope>
</reference>
<keyword evidence="3" id="KW-1185">Reference proteome</keyword>
<evidence type="ECO:0000313" key="3">
    <source>
        <dbReference type="Proteomes" id="UP000735302"/>
    </source>
</evidence>
<feature type="region of interest" description="Disordered" evidence="1">
    <location>
        <begin position="75"/>
        <end position="105"/>
    </location>
</feature>
<feature type="compositionally biased region" description="Basic residues" evidence="1">
    <location>
        <begin position="91"/>
        <end position="105"/>
    </location>
</feature>
<name>A0AAV3YEH8_9GAST</name>
<dbReference type="EMBL" id="BLXT01000924">
    <property type="protein sequence ID" value="GFN81403.1"/>
    <property type="molecule type" value="Genomic_DNA"/>
</dbReference>
<feature type="compositionally biased region" description="Low complexity" evidence="1">
    <location>
        <begin position="75"/>
        <end position="88"/>
    </location>
</feature>
<dbReference type="Proteomes" id="UP000735302">
    <property type="component" value="Unassembled WGS sequence"/>
</dbReference>
<accession>A0AAV3YEH8</accession>
<comment type="caution">
    <text evidence="2">The sequence shown here is derived from an EMBL/GenBank/DDBJ whole genome shotgun (WGS) entry which is preliminary data.</text>
</comment>
<proteinExistence type="predicted"/>
<evidence type="ECO:0000256" key="1">
    <source>
        <dbReference type="SAM" id="MobiDB-lite"/>
    </source>
</evidence>
<sequence>MVISGFEALHQARALLAGLELATEKSSPNLSWDLEGHYSRGFKTNNSNNMALISIATDIIYHVNKDSTVTITGIDFNNNDNKNINKTTAGGKKRKKKQQYPKRRQ</sequence>
<gene>
    <name evidence="2" type="ORF">PoB_000790900</name>
</gene>
<dbReference type="AlphaFoldDB" id="A0AAV3YEH8"/>